<proteinExistence type="predicted"/>
<dbReference type="Gene3D" id="3.20.20.120">
    <property type="entry name" value="Enolase-like C-terminal domain"/>
    <property type="match status" value="1"/>
</dbReference>
<comment type="cofactor">
    <cofactor evidence="1">
        <name>Mg(2+)</name>
        <dbReference type="ChEBI" id="CHEBI:18420"/>
    </cofactor>
</comment>
<comment type="caution">
    <text evidence="5">The sequence shown here is derived from an EMBL/GenBank/DDBJ whole genome shotgun (WGS) entry which is preliminary data.</text>
</comment>
<dbReference type="InterPro" id="IPR013342">
    <property type="entry name" value="Mandelate_racemase_C"/>
</dbReference>
<evidence type="ECO:0000313" key="5">
    <source>
        <dbReference type="EMBL" id="MBI3126164.1"/>
    </source>
</evidence>
<accession>A0A932HV00</accession>
<dbReference type="Gene3D" id="3.30.390.10">
    <property type="entry name" value="Enolase-like, N-terminal domain"/>
    <property type="match status" value="1"/>
</dbReference>
<protein>
    <submittedName>
        <fullName evidence="5">Mandelate racemase/muconate lactonizing enzyme family protein</fullName>
    </submittedName>
</protein>
<dbReference type="InterPro" id="IPR018110">
    <property type="entry name" value="Mandel_Rmase/mucon_lact_enz_CS"/>
</dbReference>
<evidence type="ECO:0000313" key="6">
    <source>
        <dbReference type="Proteomes" id="UP000782312"/>
    </source>
</evidence>
<dbReference type="AlphaFoldDB" id="A0A932HV00"/>
<organism evidence="5 6">
    <name type="scientific">Tectimicrobiota bacterium</name>
    <dbReference type="NCBI Taxonomy" id="2528274"/>
    <lineage>
        <taxon>Bacteria</taxon>
        <taxon>Pseudomonadati</taxon>
        <taxon>Nitrospinota/Tectimicrobiota group</taxon>
        <taxon>Candidatus Tectimicrobiota</taxon>
    </lineage>
</organism>
<sequence length="362" mass="40356">MKITHVEADSYVVPVELPRFPEPEKSDCVVCRVHTDAGITGIGATHRVNRFACRENIRRELGPWLAGKDPLATERLWDQMFWKFNQRRMTGVWTAALSAVDIALWDIKGKALGQPVYKLLGNHSGEVTAYCTFGMLEYSRKDLAELAAGLVRDSWDKLKMKVCVDGSRNIPEDAARVQEVREAVGEGVEIMMDANHLFSLMQAKDLARLCEPYDVRWFEEPVAGNDVKDLLALKASTTIPIAAGQQEGMRWRHRDLIASGAVDIAQPDVVFVGGYTEGVKVAHLAQAFNLPIATHGWPHLNMHLAGAVSNGWRMEYHLEPAGLGAMLFKDPPVPQKGIMRIPEKPGLGLELNEERVRPYRDA</sequence>
<dbReference type="PROSITE" id="PS00908">
    <property type="entry name" value="MR_MLE_1"/>
    <property type="match status" value="1"/>
</dbReference>
<dbReference type="InterPro" id="IPR029065">
    <property type="entry name" value="Enolase_C-like"/>
</dbReference>
<dbReference type="InterPro" id="IPR046945">
    <property type="entry name" value="RHMD-like"/>
</dbReference>
<dbReference type="GO" id="GO:0016052">
    <property type="term" value="P:carbohydrate catabolic process"/>
    <property type="evidence" value="ECO:0007669"/>
    <property type="project" value="TreeGrafter"/>
</dbReference>
<name>A0A932HV00_UNCTE</name>
<dbReference type="PANTHER" id="PTHR13794:SF58">
    <property type="entry name" value="MITOCHONDRIAL ENOLASE SUPERFAMILY MEMBER 1"/>
    <property type="match status" value="1"/>
</dbReference>
<dbReference type="GO" id="GO:0009063">
    <property type="term" value="P:amino acid catabolic process"/>
    <property type="evidence" value="ECO:0007669"/>
    <property type="project" value="InterPro"/>
</dbReference>
<keyword evidence="3" id="KW-0460">Magnesium</keyword>
<dbReference type="Proteomes" id="UP000782312">
    <property type="component" value="Unassembled WGS sequence"/>
</dbReference>
<dbReference type="GO" id="GO:0000287">
    <property type="term" value="F:magnesium ion binding"/>
    <property type="evidence" value="ECO:0007669"/>
    <property type="project" value="TreeGrafter"/>
</dbReference>
<dbReference type="SMART" id="SM00922">
    <property type="entry name" value="MR_MLE"/>
    <property type="match status" value="1"/>
</dbReference>
<dbReference type="EMBL" id="JACPUR010000001">
    <property type="protein sequence ID" value="MBI3126164.1"/>
    <property type="molecule type" value="Genomic_DNA"/>
</dbReference>
<dbReference type="SFLD" id="SFLDS00001">
    <property type="entry name" value="Enolase"/>
    <property type="match status" value="1"/>
</dbReference>
<dbReference type="SUPFAM" id="SSF51604">
    <property type="entry name" value="Enolase C-terminal domain-like"/>
    <property type="match status" value="1"/>
</dbReference>
<evidence type="ECO:0000256" key="3">
    <source>
        <dbReference type="ARBA" id="ARBA00022842"/>
    </source>
</evidence>
<dbReference type="InterPro" id="IPR013341">
    <property type="entry name" value="Mandelate_racemase_N_dom"/>
</dbReference>
<dbReference type="Pfam" id="PF02746">
    <property type="entry name" value="MR_MLE_N"/>
    <property type="match status" value="1"/>
</dbReference>
<dbReference type="InterPro" id="IPR036849">
    <property type="entry name" value="Enolase-like_C_sf"/>
</dbReference>
<keyword evidence="2" id="KW-0479">Metal-binding</keyword>
<dbReference type="PANTHER" id="PTHR13794">
    <property type="entry name" value="ENOLASE SUPERFAMILY, MANDELATE RACEMASE"/>
    <property type="match status" value="1"/>
</dbReference>
<dbReference type="SUPFAM" id="SSF54826">
    <property type="entry name" value="Enolase N-terminal domain-like"/>
    <property type="match status" value="1"/>
</dbReference>
<dbReference type="InterPro" id="IPR029017">
    <property type="entry name" value="Enolase-like_N"/>
</dbReference>
<evidence type="ECO:0000259" key="4">
    <source>
        <dbReference type="SMART" id="SM00922"/>
    </source>
</evidence>
<dbReference type="GO" id="GO:0016836">
    <property type="term" value="F:hydro-lyase activity"/>
    <property type="evidence" value="ECO:0007669"/>
    <property type="project" value="TreeGrafter"/>
</dbReference>
<evidence type="ECO:0000256" key="2">
    <source>
        <dbReference type="ARBA" id="ARBA00022723"/>
    </source>
</evidence>
<reference evidence="5" key="1">
    <citation type="submission" date="2020-07" db="EMBL/GenBank/DDBJ databases">
        <title>Huge and variable diversity of episymbiotic CPR bacteria and DPANN archaea in groundwater ecosystems.</title>
        <authorList>
            <person name="He C.Y."/>
            <person name="Keren R."/>
            <person name="Whittaker M."/>
            <person name="Farag I.F."/>
            <person name="Doudna J."/>
            <person name="Cate J.H.D."/>
            <person name="Banfield J.F."/>
        </authorList>
    </citation>
    <scope>NUCLEOTIDE SEQUENCE</scope>
    <source>
        <strain evidence="5">NC_groundwater_763_Ag_S-0.2um_68_21</strain>
    </source>
</reference>
<gene>
    <name evidence="5" type="ORF">HYZ11_00995</name>
</gene>
<evidence type="ECO:0000256" key="1">
    <source>
        <dbReference type="ARBA" id="ARBA00001946"/>
    </source>
</evidence>
<dbReference type="Pfam" id="PF13378">
    <property type="entry name" value="MR_MLE_C"/>
    <property type="match status" value="1"/>
</dbReference>
<dbReference type="CDD" id="cd03316">
    <property type="entry name" value="MR_like"/>
    <property type="match status" value="1"/>
</dbReference>
<feature type="domain" description="Mandelate racemase/muconate lactonizing enzyme C-terminal" evidence="4">
    <location>
        <begin position="140"/>
        <end position="240"/>
    </location>
</feature>